<feature type="transmembrane region" description="Helical" evidence="1">
    <location>
        <begin position="464"/>
        <end position="483"/>
    </location>
</feature>
<dbReference type="Gene3D" id="2.120.10.10">
    <property type="match status" value="2"/>
</dbReference>
<evidence type="ECO:0000256" key="1">
    <source>
        <dbReference type="SAM" id="Phobius"/>
    </source>
</evidence>
<evidence type="ECO:0000313" key="2">
    <source>
        <dbReference type="EMBL" id="CAB4569967.1"/>
    </source>
</evidence>
<dbReference type="SUPFAM" id="SSF50939">
    <property type="entry name" value="Sialidases"/>
    <property type="match status" value="2"/>
</dbReference>
<organism evidence="2">
    <name type="scientific">freshwater metagenome</name>
    <dbReference type="NCBI Taxonomy" id="449393"/>
    <lineage>
        <taxon>unclassified sequences</taxon>
        <taxon>metagenomes</taxon>
        <taxon>ecological metagenomes</taxon>
    </lineage>
</organism>
<dbReference type="NCBIfam" id="TIGR01167">
    <property type="entry name" value="LPXTG_anchor"/>
    <property type="match status" value="1"/>
</dbReference>
<keyword evidence="1" id="KW-0812">Transmembrane</keyword>
<keyword evidence="1" id="KW-0472">Membrane</keyword>
<gene>
    <name evidence="2" type="ORF">UFOPK1591_01241</name>
</gene>
<proteinExistence type="predicted"/>
<dbReference type="InterPro" id="IPR036278">
    <property type="entry name" value="Sialidase_sf"/>
</dbReference>
<dbReference type="CDD" id="cd15482">
    <property type="entry name" value="Sialidase_non-viral"/>
    <property type="match status" value="1"/>
</dbReference>
<dbReference type="EMBL" id="CAEZTD010000115">
    <property type="protein sequence ID" value="CAB4569967.1"/>
    <property type="molecule type" value="Genomic_DNA"/>
</dbReference>
<dbReference type="AlphaFoldDB" id="A0A6J6E0X6"/>
<name>A0A6J6E0X6_9ZZZZ</name>
<protein>
    <submittedName>
        <fullName evidence="2">Unannotated protein</fullName>
    </submittedName>
</protein>
<keyword evidence="1" id="KW-1133">Transmembrane helix</keyword>
<accession>A0A6J6E0X6</accession>
<reference evidence="2" key="1">
    <citation type="submission" date="2020-05" db="EMBL/GenBank/DDBJ databases">
        <authorList>
            <person name="Chiriac C."/>
            <person name="Salcher M."/>
            <person name="Ghai R."/>
            <person name="Kavagutti S V."/>
        </authorList>
    </citation>
    <scope>NUCLEOTIDE SEQUENCE</scope>
</reference>
<sequence>MTAKRSRLARVAGMLAGVLGFGLALFGVGASPAVASTGTWSTPTNVSALGAGGFGQQVASNDSGHVVVTWYSFDATTMVSSSQDGGLTWSTPASLSAPGGDAYGQRVSLNAAGQAVVVWHRLDGSYNIIQSSSSNDSGLTWSSPVDISQAGTSSSYAELALDASGNAVVVWQHSAGSNSVIQSAESSNAGGSWSIPENVSLSGGDAYGADVALDESGHAVAVWHRYNGANNIVQASSSSDTGSSWSSPVDLSSVGGSATYAQVGLNSSGKAVVVWKRSNGSNDIVQASFSANSGATWNPAGDLSDAGANAASPRLALDSNSNAVAVWNRSDGSNEIVQAAKSVDGGATWTIPMNLSEPGEDASAPQVSLNAAGGAIAIWQRALGSDVLIQASVSTDAGATWSIPENISQPEGDAFDAQVRLDSEGNAVAVWYRYSPGVEIQASRFLGPTSPSLPNTGISTAGNVMWLATGLSFMALGLILFAARRRRATGATS</sequence>